<organism evidence="8 9">
    <name type="scientific">Nannocystis punicea</name>
    <dbReference type="NCBI Taxonomy" id="2995304"/>
    <lineage>
        <taxon>Bacteria</taxon>
        <taxon>Pseudomonadati</taxon>
        <taxon>Myxococcota</taxon>
        <taxon>Polyangia</taxon>
        <taxon>Nannocystales</taxon>
        <taxon>Nannocystaceae</taxon>
        <taxon>Nannocystis</taxon>
    </lineage>
</organism>
<evidence type="ECO:0000313" key="9">
    <source>
        <dbReference type="Proteomes" id="UP001164459"/>
    </source>
</evidence>
<dbReference type="SMART" id="SM00028">
    <property type="entry name" value="TPR"/>
    <property type="match status" value="5"/>
</dbReference>
<gene>
    <name evidence="8" type="ORF">O0S08_44615</name>
</gene>
<reference evidence="8" key="1">
    <citation type="submission" date="2022-11" db="EMBL/GenBank/DDBJ databases">
        <title>Minimal conservation of predation-associated metabolite biosynthetic gene clusters underscores biosynthetic potential of Myxococcota including descriptions for ten novel species: Archangium lansinium sp. nov., Myxococcus landrumus sp. nov., Nannocystis bai.</title>
        <authorList>
            <person name="Ahearne A."/>
            <person name="Stevens C."/>
            <person name="Dowd S."/>
        </authorList>
    </citation>
    <scope>NUCLEOTIDE SEQUENCE</scope>
    <source>
        <strain evidence="8">Fl3</strain>
    </source>
</reference>
<keyword evidence="9" id="KW-1185">Reference proteome</keyword>
<dbReference type="Gene3D" id="1.10.510.10">
    <property type="entry name" value="Transferase(Phosphotransferase) domain 1"/>
    <property type="match status" value="1"/>
</dbReference>
<dbReference type="Gene3D" id="3.30.200.20">
    <property type="entry name" value="Phosphorylase Kinase, domain 1"/>
    <property type="match status" value="1"/>
</dbReference>
<dbReference type="PANTHER" id="PTHR43289:SF6">
    <property type="entry name" value="SERINE_THREONINE-PROTEIN KINASE NEKL-3"/>
    <property type="match status" value="1"/>
</dbReference>
<keyword evidence="1" id="KW-0808">Transferase</keyword>
<dbReference type="PROSITE" id="PS50011">
    <property type="entry name" value="PROTEIN_KINASE_DOM"/>
    <property type="match status" value="1"/>
</dbReference>
<dbReference type="Pfam" id="PF13424">
    <property type="entry name" value="TPR_12"/>
    <property type="match status" value="2"/>
</dbReference>
<dbReference type="RefSeq" id="WP_269035610.1">
    <property type="nucleotide sequence ID" value="NZ_CP114040.1"/>
</dbReference>
<proteinExistence type="predicted"/>
<dbReference type="SUPFAM" id="SSF56112">
    <property type="entry name" value="Protein kinase-like (PK-like)"/>
    <property type="match status" value="1"/>
</dbReference>
<evidence type="ECO:0000256" key="6">
    <source>
        <dbReference type="SAM" id="MobiDB-lite"/>
    </source>
</evidence>
<dbReference type="InterPro" id="IPR019734">
    <property type="entry name" value="TPR_rpt"/>
</dbReference>
<keyword evidence="3 8" id="KW-0418">Kinase</keyword>
<dbReference type="InterPro" id="IPR011990">
    <property type="entry name" value="TPR-like_helical_dom_sf"/>
</dbReference>
<dbReference type="InterPro" id="IPR008271">
    <property type="entry name" value="Ser/Thr_kinase_AS"/>
</dbReference>
<sequence>MPDRIRALSSSTSGEQTLQHTPAGATPDGRQVDPNAPTLIPIAPADTRPIARPPRVEDVPAPAKIGRFTVLRELGRGGTGVVYAAFDEQLDRKVAVKLLHSETREDIARLRLMREAQAMARVSHANIVGVHEVGTFGRQVYVAMEFVHGMTLHSWLKRQRRSFAEVAAMFVQAGSGLHAAHEAGLVHRDFKPANVMVGSDGRARVLDFGLARAELEPGPAPGLGDMRPAEEHTSAVANLRSLDASITVTGVMLGTPAYMSPEQFLGGRVDARADQFAFCVALFEAAYRERPFKGDTLAELMSSVLAGQVRDLPAPAGVPRAVRALLLRGLSRDPAHRWPSMRPLLAELAKFARPPVRRSWAIAAGVAATLLGGGVGLAYQSGAFDEACSGEERLAAVWNHEVPVRLAAVAESSGVAQAGAAWARAAAVFDDYAAQWARAYGEACRQESAEQLDLRMTCLAERRDRLAAAIDMFEHPDDMLVAKVDELTASLPAIGQCSEDKYLLAKVRPPDAAVADEVGAARSELGRAETLELTGRFAEALLLLDAAEAAAAGIDYPPVHAELAFRRGSVRENDGDYLGARKAFEDAFFFAIAAGHQEVAIDAATRLAYVVGRRLHDAFASRDWLRHAEIYAARSDDPIRRARALTVRGAIANLAREHGEGRKALTEAMRLYHAAGQEDTVDFARTLRFYGDHLINTGENKLGIAQQERALALMRAKLGPQHPDVAMVHNSLGLALRVDGQYERALAVFKEGLDAAVDLADQRNHIYMTLWFNTAYTHEVMMQEELAEQPMREALAVLERSSDRLLGDTYEVHNALAMLARKLKRPEEAEAALTALLARAERSWGSSDPRLTQVLLNLSELNRLEGRPAPAVAYAERALALIRRDPNPANEHWRYYAIWHLGASLAGVGEDARAVGLVREAREFAVKQGKDAKNWVSDIDELLTRLVQKRGGHG</sequence>
<name>A0ABY7H1Z7_9BACT</name>
<evidence type="ECO:0000256" key="3">
    <source>
        <dbReference type="ARBA" id="ARBA00022777"/>
    </source>
</evidence>
<evidence type="ECO:0000256" key="2">
    <source>
        <dbReference type="ARBA" id="ARBA00022741"/>
    </source>
</evidence>
<evidence type="ECO:0000256" key="5">
    <source>
        <dbReference type="PROSITE-ProRule" id="PRU10141"/>
    </source>
</evidence>
<accession>A0ABY7H1Z7</accession>
<feature type="compositionally biased region" description="Polar residues" evidence="6">
    <location>
        <begin position="8"/>
        <end position="20"/>
    </location>
</feature>
<dbReference type="EMBL" id="CP114040">
    <property type="protein sequence ID" value="WAS93281.1"/>
    <property type="molecule type" value="Genomic_DNA"/>
</dbReference>
<dbReference type="Proteomes" id="UP001164459">
    <property type="component" value="Chromosome"/>
</dbReference>
<keyword evidence="4 5" id="KW-0067">ATP-binding</keyword>
<keyword evidence="2 5" id="KW-0547">Nucleotide-binding</keyword>
<evidence type="ECO:0000259" key="7">
    <source>
        <dbReference type="PROSITE" id="PS50011"/>
    </source>
</evidence>
<dbReference type="InterPro" id="IPR017441">
    <property type="entry name" value="Protein_kinase_ATP_BS"/>
</dbReference>
<dbReference type="GO" id="GO:0016301">
    <property type="term" value="F:kinase activity"/>
    <property type="evidence" value="ECO:0007669"/>
    <property type="project" value="UniProtKB-KW"/>
</dbReference>
<dbReference type="Gene3D" id="1.25.40.10">
    <property type="entry name" value="Tetratricopeptide repeat domain"/>
    <property type="match status" value="2"/>
</dbReference>
<evidence type="ECO:0000256" key="4">
    <source>
        <dbReference type="ARBA" id="ARBA00022840"/>
    </source>
</evidence>
<protein>
    <submittedName>
        <fullName evidence="8">Serine/threonine-protein kinase</fullName>
    </submittedName>
</protein>
<dbReference type="Pfam" id="PF00069">
    <property type="entry name" value="Pkinase"/>
    <property type="match status" value="1"/>
</dbReference>
<dbReference type="PROSITE" id="PS00107">
    <property type="entry name" value="PROTEIN_KINASE_ATP"/>
    <property type="match status" value="1"/>
</dbReference>
<feature type="domain" description="Protein kinase" evidence="7">
    <location>
        <begin position="68"/>
        <end position="352"/>
    </location>
</feature>
<dbReference type="SUPFAM" id="SSF48452">
    <property type="entry name" value="TPR-like"/>
    <property type="match status" value="2"/>
</dbReference>
<evidence type="ECO:0000313" key="8">
    <source>
        <dbReference type="EMBL" id="WAS93281.1"/>
    </source>
</evidence>
<dbReference type="InterPro" id="IPR011009">
    <property type="entry name" value="Kinase-like_dom_sf"/>
</dbReference>
<feature type="region of interest" description="Disordered" evidence="6">
    <location>
        <begin position="1"/>
        <end position="58"/>
    </location>
</feature>
<dbReference type="PANTHER" id="PTHR43289">
    <property type="entry name" value="MITOGEN-ACTIVATED PROTEIN KINASE KINASE KINASE 20-RELATED"/>
    <property type="match status" value="1"/>
</dbReference>
<dbReference type="PROSITE" id="PS00108">
    <property type="entry name" value="PROTEIN_KINASE_ST"/>
    <property type="match status" value="1"/>
</dbReference>
<dbReference type="CDD" id="cd14014">
    <property type="entry name" value="STKc_PknB_like"/>
    <property type="match status" value="1"/>
</dbReference>
<evidence type="ECO:0000256" key="1">
    <source>
        <dbReference type="ARBA" id="ARBA00022679"/>
    </source>
</evidence>
<feature type="binding site" evidence="5">
    <location>
        <position position="97"/>
    </location>
    <ligand>
        <name>ATP</name>
        <dbReference type="ChEBI" id="CHEBI:30616"/>
    </ligand>
</feature>
<dbReference type="InterPro" id="IPR000719">
    <property type="entry name" value="Prot_kinase_dom"/>
</dbReference>